<reference evidence="3" key="1">
    <citation type="submission" date="2016-10" db="EMBL/GenBank/DDBJ databases">
        <authorList>
            <person name="Varghese N."/>
            <person name="Submissions S."/>
        </authorList>
    </citation>
    <scope>NUCLEOTIDE SEQUENCE [LARGE SCALE GENOMIC DNA]</scope>
    <source>
        <strain evidence="3">CGMCC 4.2126</strain>
    </source>
</reference>
<evidence type="ECO:0000256" key="1">
    <source>
        <dbReference type="SAM" id="MobiDB-lite"/>
    </source>
</evidence>
<sequence length="45" mass="5004">MHVTAEHALSAPATDADAVVRDLRDPTTIFGSRRSSSRHSRLEER</sequence>
<dbReference type="EMBL" id="FOQY01000005">
    <property type="protein sequence ID" value="SFI89987.1"/>
    <property type="molecule type" value="Genomic_DNA"/>
</dbReference>
<keyword evidence="3" id="KW-1185">Reference proteome</keyword>
<evidence type="ECO:0000313" key="3">
    <source>
        <dbReference type="Proteomes" id="UP000199111"/>
    </source>
</evidence>
<dbReference type="AlphaFoldDB" id="A0A1I3LZ69"/>
<protein>
    <submittedName>
        <fullName evidence="2">Uncharacterized protein</fullName>
    </submittedName>
</protein>
<proteinExistence type="predicted"/>
<gene>
    <name evidence="2" type="ORF">SAMN05216275_105313</name>
</gene>
<dbReference type="Proteomes" id="UP000199111">
    <property type="component" value="Unassembled WGS sequence"/>
</dbReference>
<accession>A0A1I3LZ69</accession>
<feature type="region of interest" description="Disordered" evidence="1">
    <location>
        <begin position="1"/>
        <end position="45"/>
    </location>
</feature>
<organism evidence="2 3">
    <name type="scientific">Streptosporangium canum</name>
    <dbReference type="NCBI Taxonomy" id="324952"/>
    <lineage>
        <taxon>Bacteria</taxon>
        <taxon>Bacillati</taxon>
        <taxon>Actinomycetota</taxon>
        <taxon>Actinomycetes</taxon>
        <taxon>Streptosporangiales</taxon>
        <taxon>Streptosporangiaceae</taxon>
        <taxon>Streptosporangium</taxon>
    </lineage>
</organism>
<evidence type="ECO:0000313" key="2">
    <source>
        <dbReference type="EMBL" id="SFI89987.1"/>
    </source>
</evidence>
<name>A0A1I3LZ69_9ACTN</name>